<dbReference type="OrthoDB" id="4907280at2759"/>
<dbReference type="EMBL" id="ML735413">
    <property type="protein sequence ID" value="KAE8384031.1"/>
    <property type="molecule type" value="Genomic_DNA"/>
</dbReference>
<accession>A0A5N7BQA7</accession>
<sequence length="82" mass="9560">MVNLRIHHTFPTRLSHLSTKSLPKTDYRYNISYRSDSLLTSTIVQPIYTLQIRSILCVLRFCVMVGCNCRRLLEPQHKGTSH</sequence>
<name>A0A5N7BQA7_PETAA</name>
<dbReference type="Proteomes" id="UP000326877">
    <property type="component" value="Unassembled WGS sequence"/>
</dbReference>
<evidence type="ECO:0000313" key="1">
    <source>
        <dbReference type="EMBL" id="KAE8384031.1"/>
    </source>
</evidence>
<dbReference type="AlphaFoldDB" id="A0A5N7BQA7"/>
<reference evidence="1" key="1">
    <citation type="submission" date="2019-04" db="EMBL/GenBank/DDBJ databases">
        <title>Friends and foes A comparative genomics studyof 23 Aspergillus species from section Flavi.</title>
        <authorList>
            <consortium name="DOE Joint Genome Institute"/>
            <person name="Kjaerbolling I."/>
            <person name="Vesth T."/>
            <person name="Frisvad J.C."/>
            <person name="Nybo J.L."/>
            <person name="Theobald S."/>
            <person name="Kildgaard S."/>
            <person name="Isbrandt T."/>
            <person name="Kuo A."/>
            <person name="Sato A."/>
            <person name="Lyhne E.K."/>
            <person name="Kogle M.E."/>
            <person name="Wiebenga A."/>
            <person name="Kun R.S."/>
            <person name="Lubbers R.J."/>
            <person name="Makela M.R."/>
            <person name="Barry K."/>
            <person name="Chovatia M."/>
            <person name="Clum A."/>
            <person name="Daum C."/>
            <person name="Haridas S."/>
            <person name="He G."/>
            <person name="LaButti K."/>
            <person name="Lipzen A."/>
            <person name="Mondo S."/>
            <person name="Riley R."/>
            <person name="Salamov A."/>
            <person name="Simmons B.A."/>
            <person name="Magnuson J.K."/>
            <person name="Henrissat B."/>
            <person name="Mortensen U.H."/>
            <person name="Larsen T.O."/>
            <person name="Devries R.P."/>
            <person name="Grigoriev I.V."/>
            <person name="Machida M."/>
            <person name="Baker S.E."/>
            <person name="Andersen M.R."/>
        </authorList>
    </citation>
    <scope>NUCLEOTIDE SEQUENCE [LARGE SCALE GENOMIC DNA]</scope>
    <source>
        <strain evidence="1">IBT 14317</strain>
    </source>
</reference>
<organism evidence="1">
    <name type="scientific">Petromyces alliaceus</name>
    <name type="common">Aspergillus alliaceus</name>
    <dbReference type="NCBI Taxonomy" id="209559"/>
    <lineage>
        <taxon>Eukaryota</taxon>
        <taxon>Fungi</taxon>
        <taxon>Dikarya</taxon>
        <taxon>Ascomycota</taxon>
        <taxon>Pezizomycotina</taxon>
        <taxon>Eurotiomycetes</taxon>
        <taxon>Eurotiomycetidae</taxon>
        <taxon>Eurotiales</taxon>
        <taxon>Aspergillaceae</taxon>
        <taxon>Aspergillus</taxon>
        <taxon>Aspergillus subgen. Circumdati</taxon>
    </lineage>
</organism>
<protein>
    <submittedName>
        <fullName evidence="1">Uncharacterized protein</fullName>
    </submittedName>
</protein>
<proteinExistence type="predicted"/>
<gene>
    <name evidence="1" type="ORF">BDV23DRAFT_49496</name>
</gene>